<evidence type="ECO:0000313" key="2">
    <source>
        <dbReference type="EMBL" id="QTW97798.1"/>
    </source>
</evidence>
<keyword evidence="1" id="KW-1133">Transmembrane helix</keyword>
<organism evidence="2">
    <name type="scientific">Riboviria sp</name>
    <dbReference type="NCBI Taxonomy" id="2585031"/>
    <lineage>
        <taxon>Viruses</taxon>
        <taxon>Riboviria</taxon>
    </lineage>
</organism>
<keyword evidence="1" id="KW-0472">Membrane</keyword>
<reference evidence="2" key="1">
    <citation type="submission" date="2021-01" db="EMBL/GenBank/DDBJ databases">
        <authorList>
            <person name="Kang Y."/>
        </authorList>
    </citation>
    <scope>NUCLEOTIDE SEQUENCE</scope>
    <source>
        <strain evidence="2">YC066</strain>
    </source>
</reference>
<dbReference type="EMBL" id="MW452293">
    <property type="protein sequence ID" value="QTW97798.1"/>
    <property type="molecule type" value="Genomic_RNA"/>
</dbReference>
<protein>
    <submittedName>
        <fullName evidence="2">Uncharacterized protein</fullName>
    </submittedName>
</protein>
<name>A0A8B0RK08_9VIRU</name>
<feature type="transmembrane region" description="Helical" evidence="1">
    <location>
        <begin position="74"/>
        <end position="98"/>
    </location>
</feature>
<proteinExistence type="predicted"/>
<accession>A0A8B0RK08</accession>
<evidence type="ECO:0000256" key="1">
    <source>
        <dbReference type="SAM" id="Phobius"/>
    </source>
</evidence>
<sequence>MSLLSIRQYLIKEFSTSCWILILILTNILILVWAYPPPQYIGDGRITWRGVVYTQSDTSFICKSSITACIFQSLISLVIAVGYPIYPVGLIYLFITLLNKWIYFLRIRHAVDSDPNLLTYSHRHDNCAIKRDISPV</sequence>
<feature type="transmembrane region" description="Helical" evidence="1">
    <location>
        <begin position="16"/>
        <end position="35"/>
    </location>
</feature>
<keyword evidence="1" id="KW-0812">Transmembrane</keyword>